<dbReference type="InterPro" id="IPR038254">
    <property type="entry name" value="KIN17_WH-like_sf"/>
</dbReference>
<dbReference type="GO" id="GO:0005634">
    <property type="term" value="C:nucleus"/>
    <property type="evidence" value="ECO:0007669"/>
    <property type="project" value="TreeGrafter"/>
</dbReference>
<dbReference type="InParanoid" id="A0A090N4M8"/>
<dbReference type="InterPro" id="IPR019447">
    <property type="entry name" value="DNA/RNA-bd_Kin17_WH-like_dom"/>
</dbReference>
<dbReference type="GO" id="GO:0006974">
    <property type="term" value="P:DNA damage response"/>
    <property type="evidence" value="ECO:0007669"/>
    <property type="project" value="TreeGrafter"/>
</dbReference>
<dbReference type="STRING" id="70448.A0A090N4M8"/>
<sequence>MSTKAVSKQLKTKGLQRLRWYCQLCEKQCRDENGFKCHSASPAHINRLAVFAQNQRKVVDGFSERFRSSFISELALNCCNSRVEANKFYNQLIANKGHVRMNATRWTSLTEFVRALAAEGVCEIDETDKGIFIRYSLPESNSTLRESSARKRMHADETADKKHQQVVRDQLKRTGAAAISQETRPTSLDGSSVKFKMDLNGKEKRDEDGFEIHATGIVVRLRSSKKKYVITALSNGIAELRCPDSADSFTAPIKDLQTVIPAAGNLVKVVRGPSVGRIGMVSSINPARNSVQVCFDGINGPLMSFAFSHVSKFFDKCS</sequence>
<dbReference type="Pfam" id="PF25095">
    <property type="entry name" value="C2H2-zf_KIN17"/>
    <property type="match status" value="1"/>
</dbReference>
<dbReference type="KEGG" id="ota:OT_ostta02g01550"/>
<dbReference type="RefSeq" id="XP_022840722.1">
    <property type="nucleotide sequence ID" value="XM_022985029.1"/>
</dbReference>
<evidence type="ECO:0000259" key="2">
    <source>
        <dbReference type="SMART" id="SM01253"/>
    </source>
</evidence>
<dbReference type="OrthoDB" id="10266249at2759"/>
<dbReference type="GO" id="GO:0006260">
    <property type="term" value="P:DNA replication"/>
    <property type="evidence" value="ECO:0007669"/>
    <property type="project" value="TreeGrafter"/>
</dbReference>
<dbReference type="SMART" id="SM00739">
    <property type="entry name" value="KOW"/>
    <property type="match status" value="1"/>
</dbReference>
<dbReference type="Proteomes" id="UP000009170">
    <property type="component" value="Unassembled WGS sequence"/>
</dbReference>
<dbReference type="PANTHER" id="PTHR12805">
    <property type="entry name" value="KIN17 KIN, ANTIGENIC DETERMINANT OF RECA PROTEIN HOMOLOG"/>
    <property type="match status" value="1"/>
</dbReference>
<dbReference type="EMBL" id="CAID01000002">
    <property type="protein sequence ID" value="CEG00985.1"/>
    <property type="molecule type" value="Genomic_DNA"/>
</dbReference>
<dbReference type="InterPro" id="IPR037321">
    <property type="entry name" value="KIN17-like"/>
</dbReference>
<proteinExistence type="predicted"/>
<dbReference type="GO" id="GO:0003690">
    <property type="term" value="F:double-stranded DNA binding"/>
    <property type="evidence" value="ECO:0007669"/>
    <property type="project" value="TreeGrafter"/>
</dbReference>
<dbReference type="SUPFAM" id="SSF57667">
    <property type="entry name" value="beta-beta-alpha zinc fingers"/>
    <property type="match status" value="1"/>
</dbReference>
<comment type="caution">
    <text evidence="3">The sequence shown here is derived from an EMBL/GenBank/DDBJ whole genome shotgun (WGS) entry which is preliminary data.</text>
</comment>
<feature type="domain" description="DNA/RNA-binding protein Kin17 WH-like" evidence="2">
    <location>
        <begin position="46"/>
        <end position="172"/>
    </location>
</feature>
<dbReference type="InterPro" id="IPR036236">
    <property type="entry name" value="Znf_C2H2_sf"/>
</dbReference>
<keyword evidence="4" id="KW-1185">Reference proteome</keyword>
<dbReference type="AlphaFoldDB" id="A0A090N4M8"/>
<dbReference type="InterPro" id="IPR056767">
    <property type="entry name" value="C2H2-Znf_KIN17"/>
</dbReference>
<dbReference type="GeneID" id="9835661"/>
<dbReference type="PANTHER" id="PTHR12805:SF0">
    <property type="entry name" value="DNA_RNA-BINDING PROTEIN KIN17"/>
    <property type="match status" value="1"/>
</dbReference>
<dbReference type="SMART" id="SM01253">
    <property type="entry name" value="Kin17_mid"/>
    <property type="match status" value="1"/>
</dbReference>
<gene>
    <name evidence="3" type="ORF">OT_ostta02g01550</name>
</gene>
<reference evidence="3 4" key="2">
    <citation type="journal article" date="2014" name="BMC Genomics">
        <title>An improved genome of the model marine alga Ostreococcus tauri unfolds by assessing Illumina de novo assemblies.</title>
        <authorList>
            <person name="Blanc-Mathieu R."/>
            <person name="Verhelst B."/>
            <person name="Derelle E."/>
            <person name="Rombauts S."/>
            <person name="Bouget F.Y."/>
            <person name="Carre I."/>
            <person name="Chateau A."/>
            <person name="Eyre-Walker A."/>
            <person name="Grimsley N."/>
            <person name="Moreau H."/>
            <person name="Piegu B."/>
            <person name="Rivals E."/>
            <person name="Schackwitz W."/>
            <person name="Van de Peer Y."/>
            <person name="Piganeau G."/>
        </authorList>
    </citation>
    <scope>NUCLEOTIDE SEQUENCE [LARGE SCALE GENOMIC DNA]</scope>
    <source>
        <strain evidence="4">OTTH 0595 / CCAP 157/2 / RCC745</strain>
    </source>
</reference>
<name>A0A090N4M8_OSTTA</name>
<dbReference type="InterPro" id="IPR005824">
    <property type="entry name" value="KOW"/>
</dbReference>
<evidence type="ECO:0000259" key="1">
    <source>
        <dbReference type="SMART" id="SM00739"/>
    </source>
</evidence>
<feature type="domain" description="KOW" evidence="1">
    <location>
        <begin position="260"/>
        <end position="287"/>
    </location>
</feature>
<protein>
    <submittedName>
        <fullName evidence="3">KOW</fullName>
    </submittedName>
</protein>
<reference evidence="4" key="1">
    <citation type="journal article" date="2006" name="Proc. Natl. Acad. Sci. U.S.A.">
        <title>Genome analysis of the smallest free-living eukaryote Ostreococcus tauri unveils many unique features.</title>
        <authorList>
            <person name="Derelle E."/>
            <person name="Ferraz C."/>
            <person name="Rombauts S."/>
            <person name="Rouze P."/>
            <person name="Worden A.Z."/>
            <person name="Robbens S."/>
            <person name="Partensky F."/>
            <person name="Degroeve S."/>
            <person name="Echeynie S."/>
            <person name="Cooke R."/>
            <person name="Saeys Y."/>
            <person name="Wuyts J."/>
            <person name="Jabbari K."/>
            <person name="Bowler C."/>
            <person name="Panaud O."/>
            <person name="Piegu B."/>
            <person name="Ball S.G."/>
            <person name="Ral J.-P."/>
            <person name="Bouget F.-Y."/>
            <person name="Piganeau G."/>
            <person name="De Baets B."/>
            <person name="Picard A."/>
            <person name="Delseny M."/>
            <person name="Demaille J."/>
            <person name="Van de Peer Y."/>
            <person name="Moreau H."/>
        </authorList>
    </citation>
    <scope>NUCLEOTIDE SEQUENCE [LARGE SCALE GENOMIC DNA]</scope>
    <source>
        <strain evidence="4">OTTH 0595 / CCAP 157/2 / RCC745</strain>
    </source>
</reference>
<organism evidence="3 4">
    <name type="scientific">Ostreococcus tauri</name>
    <name type="common">Marine green alga</name>
    <dbReference type="NCBI Taxonomy" id="70448"/>
    <lineage>
        <taxon>Eukaryota</taxon>
        <taxon>Viridiplantae</taxon>
        <taxon>Chlorophyta</taxon>
        <taxon>Mamiellophyceae</taxon>
        <taxon>Mamiellales</taxon>
        <taxon>Bathycoccaceae</taxon>
        <taxon>Ostreococcus</taxon>
    </lineage>
</organism>
<accession>A0A090N4M8</accession>
<dbReference type="Pfam" id="PF00467">
    <property type="entry name" value="KOW"/>
    <property type="match status" value="1"/>
</dbReference>
<dbReference type="Pfam" id="PF10357">
    <property type="entry name" value="WH_KIN17"/>
    <property type="match status" value="1"/>
</dbReference>
<evidence type="ECO:0000313" key="3">
    <source>
        <dbReference type="EMBL" id="CEG00985.1"/>
    </source>
</evidence>
<evidence type="ECO:0000313" key="4">
    <source>
        <dbReference type="Proteomes" id="UP000009170"/>
    </source>
</evidence>
<dbReference type="FunCoup" id="A0A090N4M8">
    <property type="interactions" value="1833"/>
</dbReference>
<dbReference type="Gene3D" id="1.10.10.2030">
    <property type="entry name" value="DNA/RNA-binding protein Kin17, conserved domain"/>
    <property type="match status" value="1"/>
</dbReference>